<evidence type="ECO:0000313" key="2">
    <source>
        <dbReference type="EMBL" id="QMS98780.1"/>
    </source>
</evidence>
<reference evidence="1" key="3">
    <citation type="submission" date="2020-07" db="EMBL/GenBank/DDBJ databases">
        <authorList>
            <person name="Yang C."/>
        </authorList>
    </citation>
    <scope>NUCLEOTIDE SEQUENCE</scope>
    <source>
        <strain evidence="1">Cx-624</strain>
    </source>
</reference>
<dbReference type="EMBL" id="JACEUX010000001">
    <property type="protein sequence ID" value="MBA5245818.1"/>
    <property type="molecule type" value="Genomic_DNA"/>
</dbReference>
<dbReference type="EMBL" id="CP059472">
    <property type="protein sequence ID" value="QMS98780.1"/>
    <property type="molecule type" value="Genomic_DNA"/>
</dbReference>
<sequence length="129" mass="14661">MMGNLQDHLLTLQEEHQLVATYKENNYALINAERPEDAPDTLECSFELSVVQSFLDYVKSHAEHQGISDVRITVCFGQYPVSNFSSRLNTKYNGQQTVFLRGDDGSQPNWTRIEGIDALDYSNICPPNF</sequence>
<gene>
    <name evidence="2" type="ORF">H1R16_01850</name>
    <name evidence="1" type="ORF">H2507_01420</name>
</gene>
<evidence type="ECO:0000313" key="3">
    <source>
        <dbReference type="Proteomes" id="UP000515349"/>
    </source>
</evidence>
<evidence type="ECO:0000313" key="4">
    <source>
        <dbReference type="Proteomes" id="UP000539710"/>
    </source>
</evidence>
<proteinExistence type="predicted"/>
<dbReference type="KEGG" id="cbau:H1R16_01850"/>
<accession>A0A7D7LQ42</accession>
<dbReference type="Proteomes" id="UP000515349">
    <property type="component" value="Chromosome"/>
</dbReference>
<dbReference type="Proteomes" id="UP000539710">
    <property type="component" value="Unassembled WGS sequence"/>
</dbReference>
<keyword evidence="4" id="KW-1185">Reference proteome</keyword>
<reference evidence="4" key="2">
    <citation type="submission" date="2020-07" db="EMBL/GenBank/DDBJ databases">
        <title>Flavobacterium sp. xlx-214.</title>
        <authorList>
            <person name="Yang C."/>
        </authorList>
    </citation>
    <scope>NUCLEOTIDE SEQUENCE [LARGE SCALE GENOMIC DNA]</scope>
    <source>
        <strain evidence="4">CX-624</strain>
    </source>
</reference>
<organism evidence="2 3">
    <name type="scientific">Marnyiella aurantia</name>
    <dbReference type="NCBI Taxonomy" id="2758037"/>
    <lineage>
        <taxon>Bacteria</taxon>
        <taxon>Pseudomonadati</taxon>
        <taxon>Bacteroidota</taxon>
        <taxon>Flavobacteriia</taxon>
        <taxon>Flavobacteriales</taxon>
        <taxon>Weeksellaceae</taxon>
        <taxon>Marnyiella</taxon>
    </lineage>
</organism>
<protein>
    <submittedName>
        <fullName evidence="2">Uncharacterized protein</fullName>
    </submittedName>
</protein>
<evidence type="ECO:0000313" key="1">
    <source>
        <dbReference type="EMBL" id="MBA5245818.1"/>
    </source>
</evidence>
<dbReference type="RefSeq" id="WP_181885934.1">
    <property type="nucleotide sequence ID" value="NZ_CP059472.1"/>
</dbReference>
<reference evidence="2 3" key="1">
    <citation type="submission" date="2020-07" db="EMBL/GenBank/DDBJ databases">
        <title>Chryseobacterium sp.cx-624.</title>
        <authorList>
            <person name="Yang C."/>
        </authorList>
    </citation>
    <scope>NUCLEOTIDE SEQUENCE [LARGE SCALE GENOMIC DNA]</scope>
    <source>
        <strain evidence="2">Cx-624</strain>
        <strain evidence="3">cx-624</strain>
    </source>
</reference>
<name>A0A7D7LQ42_9FLAO</name>
<dbReference type="AlphaFoldDB" id="A0A7D7LQ42"/>